<gene>
    <name evidence="3" type="ORF">BSEPE_0738</name>
</gene>
<evidence type="ECO:0000313" key="4">
    <source>
        <dbReference type="Proteomes" id="UP000067399"/>
    </source>
</evidence>
<evidence type="ECO:0000313" key="3">
    <source>
        <dbReference type="EMBL" id="BAS67732.1"/>
    </source>
</evidence>
<dbReference type="PANTHER" id="PTHR47637:SF1">
    <property type="entry name" value="CHAPERONE SURA"/>
    <property type="match status" value="1"/>
</dbReference>
<accession>A0A0P0URP0</accession>
<reference evidence="3 4" key="1">
    <citation type="journal article" date="2000" name="Mar. Ecol. Prog. Ser.">
        <title>Phylogenetic characterization of endosymbionts in three hydrothermal vent mussels: influence on host distributions.</title>
        <authorList>
            <person name="Fujiwara Y."/>
            <person name="Takai K."/>
            <person name="Uematsu K."/>
            <person name="Tsuchida S."/>
            <person name="Hunt J.C."/>
            <person name="Hashimoto J."/>
        </authorList>
    </citation>
    <scope>NUCLEOTIDE SEQUENCE [LARGE SCALE GENOMIC DNA]</scope>
    <source>
        <strain evidence="3 4">Myojin Knoll</strain>
    </source>
</reference>
<dbReference type="SUPFAM" id="SSF109998">
    <property type="entry name" value="Triger factor/SurA peptide-binding domain-like"/>
    <property type="match status" value="1"/>
</dbReference>
<dbReference type="RefSeq" id="WP_066044281.1">
    <property type="nucleotide sequence ID" value="NZ_AP013042.1"/>
</dbReference>
<evidence type="ECO:0000256" key="2">
    <source>
        <dbReference type="SAM" id="SignalP"/>
    </source>
</evidence>
<keyword evidence="4" id="KW-1185">Reference proteome</keyword>
<dbReference type="AlphaFoldDB" id="A0A0P0URP0"/>
<sequence>MKILFTFLLTLSFTVFSTPNSIIAVVNNSIITLDDINTQTNEKTTKKEKMALLDRQIDIELQKEQIQILGISPKLDTVNLVLKEIAEKNQLTFEQLRAKPQFDQISATVYQNITLEGLRQVILQKAEIRISQTEITAALANNPKKSGITEEAHLANIKAQIIRSKQASFFANWIKNLRKDTYIKTFKEKLAQ</sequence>
<dbReference type="STRING" id="1303921.BSEPE_0738"/>
<feature type="chain" id="PRO_5006056035" description="Peptidylprolyl isomerase" evidence="2">
    <location>
        <begin position="18"/>
        <end position="192"/>
    </location>
</feature>
<dbReference type="Gene3D" id="1.10.4030.10">
    <property type="entry name" value="Porin chaperone SurA, peptide-binding domain"/>
    <property type="match status" value="1"/>
</dbReference>
<name>A0A0P0URP0_9GAMM</name>
<dbReference type="OrthoDB" id="7062721at2"/>
<reference evidence="3 4" key="2">
    <citation type="journal article" date="2016" name="ISME J.">
        <title>Heterogeneous composition of key metabolic gene clusters in a vent mussel symbiont population.</title>
        <authorList>
            <person name="Ikuta T."/>
            <person name="Takaki Y."/>
            <person name="Nagai Y."/>
            <person name="Shimamura S."/>
            <person name="Tsuda M."/>
            <person name="Kawagucci S."/>
            <person name="Aoki Y."/>
            <person name="Inoue K."/>
            <person name="Teruya M."/>
            <person name="Satou K."/>
            <person name="Teruya K."/>
            <person name="Shimoji M."/>
            <person name="Tamotsu H."/>
            <person name="Hirano T."/>
            <person name="Maruyama T."/>
            <person name="Yoshida T."/>
        </authorList>
    </citation>
    <scope>NUCLEOTIDE SEQUENCE [LARGE SCALE GENOMIC DNA]</scope>
    <source>
        <strain evidence="3 4">Myojin Knoll</strain>
    </source>
</reference>
<evidence type="ECO:0008006" key="5">
    <source>
        <dbReference type="Google" id="ProtNLM"/>
    </source>
</evidence>
<feature type="signal peptide" evidence="2">
    <location>
        <begin position="1"/>
        <end position="17"/>
    </location>
</feature>
<protein>
    <recommendedName>
        <fullName evidence="5">Peptidylprolyl isomerase</fullName>
    </recommendedName>
</protein>
<dbReference type="InterPro" id="IPR050280">
    <property type="entry name" value="OMP_Chaperone_SurA"/>
</dbReference>
<evidence type="ECO:0000256" key="1">
    <source>
        <dbReference type="ARBA" id="ARBA00022729"/>
    </source>
</evidence>
<dbReference type="KEGG" id="ebh:BSEPE_0738"/>
<dbReference type="InterPro" id="IPR027304">
    <property type="entry name" value="Trigger_fact/SurA_dom_sf"/>
</dbReference>
<keyword evidence="1 2" id="KW-0732">Signal</keyword>
<dbReference type="EMBL" id="AP013042">
    <property type="protein sequence ID" value="BAS67732.1"/>
    <property type="molecule type" value="Genomic_DNA"/>
</dbReference>
<dbReference type="Proteomes" id="UP000067399">
    <property type="component" value="Chromosome"/>
</dbReference>
<dbReference type="PANTHER" id="PTHR47637">
    <property type="entry name" value="CHAPERONE SURA"/>
    <property type="match status" value="1"/>
</dbReference>
<proteinExistence type="predicted"/>
<organism evidence="3 4">
    <name type="scientific">endosymbiont of Bathymodiolus septemdierum str. Myojin knoll</name>
    <dbReference type="NCBI Taxonomy" id="1303921"/>
    <lineage>
        <taxon>Bacteria</taxon>
        <taxon>Pseudomonadati</taxon>
        <taxon>Pseudomonadota</taxon>
        <taxon>Gammaproteobacteria</taxon>
        <taxon>sulfur-oxidizing symbionts</taxon>
    </lineage>
</organism>